<comment type="caution">
    <text evidence="1">The sequence shown here is derived from an EMBL/GenBank/DDBJ whole genome shotgun (WGS) entry which is preliminary data.</text>
</comment>
<name>A0A5M3VW32_9ACTN</name>
<gene>
    <name evidence="1" type="ORF">Acor_13660</name>
</gene>
<reference evidence="1 2" key="1">
    <citation type="submission" date="2019-10" db="EMBL/GenBank/DDBJ databases">
        <title>Whole genome shotgun sequence of Acrocarpospora corrugata NBRC 13972.</title>
        <authorList>
            <person name="Ichikawa N."/>
            <person name="Kimura A."/>
            <person name="Kitahashi Y."/>
            <person name="Komaki H."/>
            <person name="Oguchi A."/>
        </authorList>
    </citation>
    <scope>NUCLEOTIDE SEQUENCE [LARGE SCALE GENOMIC DNA]</scope>
    <source>
        <strain evidence="1 2">NBRC 13972</strain>
    </source>
</reference>
<dbReference type="EMBL" id="BLAD01000039">
    <property type="protein sequence ID" value="GER99302.1"/>
    <property type="molecule type" value="Genomic_DNA"/>
</dbReference>
<evidence type="ECO:0000313" key="2">
    <source>
        <dbReference type="Proteomes" id="UP000334990"/>
    </source>
</evidence>
<sequence>MAIRYIGKWKESPDGDSPTLWMDDETDLCYMQGYVVADLSVQADLLAASGRDNIPAGETLISFHRDMADLLAEVKRDDTGSESG</sequence>
<evidence type="ECO:0000313" key="1">
    <source>
        <dbReference type="EMBL" id="GER99302.1"/>
    </source>
</evidence>
<organism evidence="1 2">
    <name type="scientific">Acrocarpospora corrugata</name>
    <dbReference type="NCBI Taxonomy" id="35763"/>
    <lineage>
        <taxon>Bacteria</taxon>
        <taxon>Bacillati</taxon>
        <taxon>Actinomycetota</taxon>
        <taxon>Actinomycetes</taxon>
        <taxon>Streptosporangiales</taxon>
        <taxon>Streptosporangiaceae</taxon>
        <taxon>Acrocarpospora</taxon>
    </lineage>
</organism>
<proteinExistence type="predicted"/>
<dbReference type="AlphaFoldDB" id="A0A5M3VW32"/>
<keyword evidence="2" id="KW-1185">Reference proteome</keyword>
<dbReference type="Proteomes" id="UP000334990">
    <property type="component" value="Unassembled WGS sequence"/>
</dbReference>
<accession>A0A5M3VW32</accession>
<protein>
    <submittedName>
        <fullName evidence="1">Uncharacterized protein</fullName>
    </submittedName>
</protein>